<dbReference type="EMBL" id="MZ556188">
    <property type="protein sequence ID" value="UBJ25914.1"/>
    <property type="molecule type" value="Genomic_DNA"/>
</dbReference>
<dbReference type="Gene3D" id="2.60.120.20">
    <property type="match status" value="1"/>
</dbReference>
<reference evidence="2" key="1">
    <citation type="submission" date="2021-07" db="EMBL/GenBank/DDBJ databases">
        <title>Communication and adaptive evolution of viruses within giant pandas and their associated organisms in a local ecological environment.</title>
        <authorList>
            <person name="Zhao M."/>
            <person name="Liu S."/>
            <person name="Zhang W."/>
        </authorList>
    </citation>
    <scope>NUCLEOTIDE SEQUENCE</scope>
    <source>
        <strain evidence="2">Rpf280cress01-12</strain>
    </source>
</reference>
<proteinExistence type="predicted"/>
<accession>A0A8K1HKD1</accession>
<evidence type="ECO:0000313" key="2">
    <source>
        <dbReference type="EMBL" id="UBJ25914.1"/>
    </source>
</evidence>
<organism evidence="2">
    <name type="scientific">Red panda feces-associated circular DNA virus 18</name>
    <dbReference type="NCBI Taxonomy" id="2863971"/>
    <lineage>
        <taxon>Viruses</taxon>
        <taxon>Monodnaviria</taxon>
        <taxon>Shotokuvirae</taxon>
        <taxon>Cressdnaviricota</taxon>
    </lineage>
</organism>
<name>A0A8K1HKD1_9VIRU</name>
<sequence length="296" mass="33138">MYGKRRYSKRRTTRRSSYRTRTSARRTYKKVGRSFVRKPRFALTGYARNTEKKFFDKTFEGNSDKNATGDTTPLRNNGWMWSSTSWTATSFANTGDNPATSNDLTKGLGTGTTARTRIGNKVKGCWIKGSITFTAARNIGTSGQGEVIHDQGGEVFADDDIFTEENYLRTTIRFVIVKDNQVNSVDTYINWDQVFDSTEKTAGVHSQPNIENMGRFTILDDRKFDLYANKPQKTLDFSVSGSSIGNIRYNGPSAQSLTDRGIYIIWAAYSSGLNLQGKDIDLAGPTGQSRLCFTDD</sequence>
<dbReference type="InterPro" id="IPR029053">
    <property type="entry name" value="Viral_coat"/>
</dbReference>
<feature type="region of interest" description="Disordered" evidence="1">
    <location>
        <begin position="1"/>
        <end position="25"/>
    </location>
</feature>
<evidence type="ECO:0000256" key="1">
    <source>
        <dbReference type="SAM" id="MobiDB-lite"/>
    </source>
</evidence>
<protein>
    <submittedName>
        <fullName evidence="2">Capsid protein</fullName>
    </submittedName>
</protein>